<evidence type="ECO:0000256" key="5">
    <source>
        <dbReference type="ARBA" id="ARBA00022694"/>
    </source>
</evidence>
<evidence type="ECO:0000256" key="4">
    <source>
        <dbReference type="ARBA" id="ARBA00022643"/>
    </source>
</evidence>
<feature type="site" description="Interacts with tRNA; defines subfamily-specific binding signature" evidence="9">
    <location>
        <position position="289"/>
    </location>
</feature>
<feature type="binding site" evidence="9 12">
    <location>
        <position position="121"/>
    </location>
    <ligand>
        <name>FMN</name>
        <dbReference type="ChEBI" id="CHEBI:58210"/>
    </ligand>
</feature>
<dbReference type="PANTHER" id="PTHR42907">
    <property type="entry name" value="FMN-LINKED OXIDOREDUCTASES SUPERFAMILY PROTEIN"/>
    <property type="match status" value="1"/>
</dbReference>
<proteinExistence type="inferred from homology"/>
<dbReference type="InterPro" id="IPR013785">
    <property type="entry name" value="Aldolase_TIM"/>
</dbReference>
<dbReference type="SUPFAM" id="SSF51395">
    <property type="entry name" value="FMN-linked oxidoreductases"/>
    <property type="match status" value="1"/>
</dbReference>
<evidence type="ECO:0000313" key="14">
    <source>
        <dbReference type="EMBL" id="GIL39283.1"/>
    </source>
</evidence>
<dbReference type="InterPro" id="IPR018517">
    <property type="entry name" value="tRNA_hU_synthase_CS"/>
</dbReference>
<comment type="similarity">
    <text evidence="10">Belongs to the dus family.</text>
</comment>
<keyword evidence="7 9" id="KW-0694">RNA-binding</keyword>
<comment type="similarity">
    <text evidence="9">Belongs to the Dus family. DusA subfamily.</text>
</comment>
<comment type="caution">
    <text evidence="14">The sequence shown here is derived from an EMBL/GenBank/DDBJ whole genome shotgun (WGS) entry which is preliminary data.</text>
</comment>
<dbReference type="CDD" id="cd02801">
    <property type="entry name" value="DUS_like_FMN"/>
    <property type="match status" value="1"/>
</dbReference>
<name>A0A8S8X7L6_9PROT</name>
<dbReference type="InterPro" id="IPR035587">
    <property type="entry name" value="DUS-like_FMN-bd"/>
</dbReference>
<keyword evidence="5 9" id="KW-0819">tRNA processing</keyword>
<dbReference type="GO" id="GO:0010181">
    <property type="term" value="F:FMN binding"/>
    <property type="evidence" value="ECO:0007669"/>
    <property type="project" value="UniProtKB-UniRule"/>
</dbReference>
<evidence type="ECO:0000256" key="7">
    <source>
        <dbReference type="ARBA" id="ARBA00022884"/>
    </source>
</evidence>
<comment type="catalytic activity">
    <reaction evidence="9">
        <text>5,6-dihydrouridine(20) in tRNA + NADP(+) = uridine(20) in tRNA + NADPH + H(+)</text>
        <dbReference type="Rhea" id="RHEA:53336"/>
        <dbReference type="Rhea" id="RHEA-COMP:13533"/>
        <dbReference type="Rhea" id="RHEA-COMP:13534"/>
        <dbReference type="ChEBI" id="CHEBI:15378"/>
        <dbReference type="ChEBI" id="CHEBI:57783"/>
        <dbReference type="ChEBI" id="CHEBI:58349"/>
        <dbReference type="ChEBI" id="CHEBI:65315"/>
        <dbReference type="ChEBI" id="CHEBI:74443"/>
        <dbReference type="EC" id="1.3.1.91"/>
    </reaction>
</comment>
<feature type="site" description="Interacts with tRNA; defines subfamily-specific binding signature" evidence="9">
    <location>
        <position position="171"/>
    </location>
</feature>
<evidence type="ECO:0000256" key="6">
    <source>
        <dbReference type="ARBA" id="ARBA00022857"/>
    </source>
</evidence>
<feature type="site" description="Interacts with tRNA" evidence="9">
    <location>
        <position position="174"/>
    </location>
</feature>
<evidence type="ECO:0000256" key="11">
    <source>
        <dbReference type="PIRSR" id="PIRSR006621-1"/>
    </source>
</evidence>
<dbReference type="NCBIfam" id="TIGR00742">
    <property type="entry name" value="yjbN"/>
    <property type="match status" value="1"/>
</dbReference>
<evidence type="ECO:0000313" key="15">
    <source>
        <dbReference type="Proteomes" id="UP000681075"/>
    </source>
</evidence>
<keyword evidence="6 9" id="KW-0521">NADP</keyword>
<feature type="site" description="Interacts with tRNA" evidence="9">
    <location>
        <position position="79"/>
    </location>
</feature>
<sequence length="322" mass="35197">MEWTDRHCRYFHRLIAPDAFLYTEMIATGAINRGDAARHLAFDTSEHPVALQLGGADPKQLAIAAAAGAAFGYDEINLNCGCPSDRVQAARFGACLMGEAALVADIVRAMRDAQPKPVTVKHRIGIDPGSGSGASDSYEFVRDFVGTVAEAGCTLFVVHARIAILSGLSPKENREVPPLRYEIAHRLKRDFPDFTFVLNGGLTEVETVQRELDAGIDGAMIGRAAYHTPYILAELEHALFGRPLPDRHDIIERFLPYVEAQRARDVYLSAMTRHVLGLFQGLPGARAFRRMLSEEAHKPGAGPELLQRAAKLVRTDISARAA</sequence>
<dbReference type="NCBIfam" id="NF008774">
    <property type="entry name" value="PRK11815.1"/>
    <property type="match status" value="1"/>
</dbReference>
<dbReference type="Pfam" id="PF01207">
    <property type="entry name" value="Dus"/>
    <property type="match status" value="1"/>
</dbReference>
<evidence type="ECO:0000256" key="8">
    <source>
        <dbReference type="ARBA" id="ARBA00023002"/>
    </source>
</evidence>
<dbReference type="EMBL" id="BOPV01000001">
    <property type="protein sequence ID" value="GIL39283.1"/>
    <property type="molecule type" value="Genomic_DNA"/>
</dbReference>
<keyword evidence="2 9" id="KW-0820">tRNA-binding</keyword>
<dbReference type="Gene3D" id="3.20.20.70">
    <property type="entry name" value="Aldolase class I"/>
    <property type="match status" value="1"/>
</dbReference>
<dbReference type="HAMAP" id="MF_02041">
    <property type="entry name" value="DusA_subfam"/>
    <property type="match status" value="1"/>
</dbReference>
<dbReference type="InterPro" id="IPR004653">
    <property type="entry name" value="DusA"/>
</dbReference>
<dbReference type="InterPro" id="IPR001269">
    <property type="entry name" value="DUS_fam"/>
</dbReference>
<comment type="cofactor">
    <cofactor evidence="1 9 10 12">
        <name>FMN</name>
        <dbReference type="ChEBI" id="CHEBI:58210"/>
    </cofactor>
</comment>
<feature type="active site" description="Proton donor" evidence="9 11">
    <location>
        <position position="82"/>
    </location>
</feature>
<dbReference type="AlphaFoldDB" id="A0A8S8X7L6"/>
<evidence type="ECO:0000256" key="3">
    <source>
        <dbReference type="ARBA" id="ARBA00022630"/>
    </source>
</evidence>
<reference evidence="14" key="1">
    <citation type="submission" date="2021-02" db="EMBL/GenBank/DDBJ databases">
        <title>Genome sequence of Rhodospirillales sp. strain TMPK1 isolated from soil.</title>
        <authorList>
            <person name="Nakai R."/>
            <person name="Kusada H."/>
            <person name="Tamaki H."/>
        </authorList>
    </citation>
    <scope>NUCLEOTIDE SEQUENCE</scope>
    <source>
        <strain evidence="14">TMPK1</strain>
    </source>
</reference>
<dbReference type="GO" id="GO:0000049">
    <property type="term" value="F:tRNA binding"/>
    <property type="evidence" value="ECO:0007669"/>
    <property type="project" value="UniProtKB-UniRule"/>
</dbReference>
<keyword evidence="3 9" id="KW-0285">Flavoprotein</keyword>
<dbReference type="EC" id="1.3.1.91" evidence="9"/>
<evidence type="ECO:0000256" key="10">
    <source>
        <dbReference type="PIRNR" id="PIRNR006621"/>
    </source>
</evidence>
<keyword evidence="15" id="KW-1185">Reference proteome</keyword>
<accession>A0A8S8X7L6</accession>
<comment type="caution">
    <text evidence="9">Lacks conserved residue(s) required for the propagation of feature annotation.</text>
</comment>
<feature type="domain" description="DUS-like FMN-binding" evidence="13">
    <location>
        <begin position="1"/>
        <end position="309"/>
    </location>
</feature>
<feature type="binding site" evidence="9 12">
    <location>
        <position position="52"/>
    </location>
    <ligand>
        <name>FMN</name>
        <dbReference type="ChEBI" id="CHEBI:58210"/>
    </ligand>
</feature>
<feature type="site" description="Interacts with tRNA; defines subfamily-specific binding signature" evidence="9">
    <location>
        <position position="286"/>
    </location>
</feature>
<comment type="catalytic activity">
    <reaction evidence="9">
        <text>5,6-dihydrouridine(20a) in tRNA + NAD(+) = uridine(20a) in tRNA + NADH + H(+)</text>
        <dbReference type="Rhea" id="RHEA:53348"/>
        <dbReference type="Rhea" id="RHEA-COMP:13535"/>
        <dbReference type="Rhea" id="RHEA-COMP:13536"/>
        <dbReference type="ChEBI" id="CHEBI:15378"/>
        <dbReference type="ChEBI" id="CHEBI:57540"/>
        <dbReference type="ChEBI" id="CHEBI:57945"/>
        <dbReference type="ChEBI" id="CHEBI:65315"/>
        <dbReference type="ChEBI" id="CHEBI:74443"/>
    </reaction>
</comment>
<comment type="catalytic activity">
    <reaction evidence="9">
        <text>5,6-dihydrouridine(20a) in tRNA + NADP(+) = uridine(20a) in tRNA + NADPH + H(+)</text>
        <dbReference type="Rhea" id="RHEA:53344"/>
        <dbReference type="Rhea" id="RHEA-COMP:13535"/>
        <dbReference type="Rhea" id="RHEA-COMP:13536"/>
        <dbReference type="ChEBI" id="CHEBI:15378"/>
        <dbReference type="ChEBI" id="CHEBI:57783"/>
        <dbReference type="ChEBI" id="CHEBI:58349"/>
        <dbReference type="ChEBI" id="CHEBI:65315"/>
        <dbReference type="ChEBI" id="CHEBI:74443"/>
    </reaction>
</comment>
<dbReference type="GO" id="GO:0050660">
    <property type="term" value="F:flavin adenine dinucleotide binding"/>
    <property type="evidence" value="ECO:0007669"/>
    <property type="project" value="InterPro"/>
</dbReference>
<comment type="function">
    <text evidence="9">Catalyzes the synthesis of 5,6-dihydrouridine (D), a modified base found in the D-loop of most tRNAs, via the reduction of the C5-C6 double bond in target uridines. Specifically modifies U20 and U20a in tRNAs.</text>
</comment>
<protein>
    <recommendedName>
        <fullName evidence="9">tRNA-dihydrouridine(20/20a) synthase</fullName>
        <ecNumber evidence="9">1.3.1.91</ecNumber>
    </recommendedName>
    <alternativeName>
        <fullName evidence="9">U20-specific dihydrouridine synthase</fullName>
        <shortName evidence="9">U20-specific Dus</shortName>
    </alternativeName>
    <alternativeName>
        <fullName evidence="9">tRNA-dihydrouridine synthase A</fullName>
    </alternativeName>
</protein>
<evidence type="ECO:0000256" key="12">
    <source>
        <dbReference type="PIRSR" id="PIRSR006621-2"/>
    </source>
</evidence>
<dbReference type="Gene3D" id="1.20.120.1460">
    <property type="match status" value="1"/>
</dbReference>
<dbReference type="PROSITE" id="PS01136">
    <property type="entry name" value="UPF0034"/>
    <property type="match status" value="1"/>
</dbReference>
<organism evidence="14 15">
    <name type="scientific">Roseiterribacter gracilis</name>
    <dbReference type="NCBI Taxonomy" id="2812848"/>
    <lineage>
        <taxon>Bacteria</taxon>
        <taxon>Pseudomonadati</taxon>
        <taxon>Pseudomonadota</taxon>
        <taxon>Alphaproteobacteria</taxon>
        <taxon>Rhodospirillales</taxon>
        <taxon>Roseiterribacteraceae</taxon>
        <taxon>Roseiterribacter</taxon>
    </lineage>
</organism>
<evidence type="ECO:0000256" key="9">
    <source>
        <dbReference type="HAMAP-Rule" id="MF_02041"/>
    </source>
</evidence>
<evidence type="ECO:0000259" key="13">
    <source>
        <dbReference type="Pfam" id="PF01207"/>
    </source>
</evidence>
<feature type="binding site" evidence="9 12">
    <location>
        <position position="159"/>
    </location>
    <ligand>
        <name>FMN</name>
        <dbReference type="ChEBI" id="CHEBI:58210"/>
    </ligand>
</feature>
<gene>
    <name evidence="9 14" type="primary">dusA</name>
    <name evidence="14" type="ORF">TMPK1_15200</name>
</gene>
<feature type="binding site" evidence="9 12">
    <location>
        <begin position="199"/>
        <end position="201"/>
    </location>
    <ligand>
        <name>FMN</name>
        <dbReference type="ChEBI" id="CHEBI:58210"/>
    </ligand>
</feature>
<dbReference type="PANTHER" id="PTHR42907:SF1">
    <property type="entry name" value="FMN-LINKED OXIDOREDUCTASES SUPERFAMILY PROTEIN"/>
    <property type="match status" value="1"/>
</dbReference>
<keyword evidence="4 9" id="KW-0288">FMN</keyword>
<evidence type="ECO:0000256" key="1">
    <source>
        <dbReference type="ARBA" id="ARBA00001917"/>
    </source>
</evidence>
<dbReference type="Proteomes" id="UP000681075">
    <property type="component" value="Unassembled WGS sequence"/>
</dbReference>
<feature type="binding site" evidence="9 12">
    <location>
        <begin position="222"/>
        <end position="223"/>
    </location>
    <ligand>
        <name>FMN</name>
        <dbReference type="ChEBI" id="CHEBI:58210"/>
    </ligand>
</feature>
<keyword evidence="8 9" id="KW-0560">Oxidoreductase</keyword>
<dbReference type="PIRSF" id="PIRSF006621">
    <property type="entry name" value="Dus"/>
    <property type="match status" value="1"/>
</dbReference>
<keyword evidence="12" id="KW-0547">Nucleotide-binding</keyword>
<comment type="catalytic activity">
    <reaction evidence="9">
        <text>5,6-dihydrouridine(20) in tRNA + NAD(+) = uridine(20) in tRNA + NADH + H(+)</text>
        <dbReference type="Rhea" id="RHEA:53340"/>
        <dbReference type="Rhea" id="RHEA-COMP:13533"/>
        <dbReference type="Rhea" id="RHEA-COMP:13534"/>
        <dbReference type="ChEBI" id="CHEBI:15378"/>
        <dbReference type="ChEBI" id="CHEBI:57540"/>
        <dbReference type="ChEBI" id="CHEBI:57945"/>
        <dbReference type="ChEBI" id="CHEBI:65315"/>
        <dbReference type="ChEBI" id="CHEBI:74443"/>
        <dbReference type="EC" id="1.3.1.91"/>
    </reaction>
</comment>
<dbReference type="GO" id="GO:0102264">
    <property type="term" value="F:tRNA-dihydrouridine20 synthase activity"/>
    <property type="evidence" value="ECO:0007669"/>
    <property type="project" value="UniProtKB-EC"/>
</dbReference>
<evidence type="ECO:0000256" key="2">
    <source>
        <dbReference type="ARBA" id="ARBA00022555"/>
    </source>
</evidence>